<proteinExistence type="predicted"/>
<gene>
    <name evidence="5" type="ORF">DKW60_14365</name>
</gene>
<dbReference type="Gene3D" id="3.30.1360.40">
    <property type="match status" value="1"/>
</dbReference>
<protein>
    <submittedName>
        <fullName evidence="5">Allophanate hydrolase</fullName>
    </submittedName>
</protein>
<evidence type="ECO:0000313" key="6">
    <source>
        <dbReference type="Proteomes" id="UP000245539"/>
    </source>
</evidence>
<dbReference type="SUPFAM" id="SSF160467">
    <property type="entry name" value="PH0987 N-terminal domain-like"/>
    <property type="match status" value="1"/>
</dbReference>
<dbReference type="SUPFAM" id="SSF50891">
    <property type="entry name" value="Cyclophilin-like"/>
    <property type="match status" value="1"/>
</dbReference>
<dbReference type="InterPro" id="IPR003833">
    <property type="entry name" value="CT_C_D"/>
</dbReference>
<feature type="domain" description="Carboxyltransferase" evidence="4">
    <location>
        <begin position="1"/>
        <end position="210"/>
    </location>
</feature>
<dbReference type="Gene3D" id="2.40.100.10">
    <property type="entry name" value="Cyclophilin-like"/>
    <property type="match status" value="1"/>
</dbReference>
<dbReference type="NCBIfam" id="TIGR00370">
    <property type="entry name" value="5-oxoprolinase subunit PxpB"/>
    <property type="match status" value="1"/>
</dbReference>
<sequence length="238" mass="25973">MRIEVAGENSLIIYFGDTTVPEISEQVQRASKALAEALGDRIIDQVTSYASLLLIFDPLRCDQLDIRAVIRRTLQSTTATQTDQTDASVQQSTSNCVELPVYYSEESGPELTLISKNSGLSIDEIIALHQSLTYRVYAIGFAPGFAFLGQVDERIATPRLSTPRLKVPRGAIGIADRQTAIYPDVSPGGWNLIGLCPTRMFDPQATPTMPVSVGDEVRFKAISREEFFSLGGEIGVLS</sequence>
<comment type="caution">
    <text evidence="5">The sequence shown here is derived from an EMBL/GenBank/DDBJ whole genome shotgun (WGS) entry which is preliminary data.</text>
</comment>
<dbReference type="PANTHER" id="PTHR34698">
    <property type="entry name" value="5-OXOPROLINASE SUBUNIT B"/>
    <property type="match status" value="1"/>
</dbReference>
<dbReference type="GO" id="GO:0016787">
    <property type="term" value="F:hydrolase activity"/>
    <property type="evidence" value="ECO:0007669"/>
    <property type="project" value="UniProtKB-KW"/>
</dbReference>
<evidence type="ECO:0000313" key="5">
    <source>
        <dbReference type="EMBL" id="PWQ95599.1"/>
    </source>
</evidence>
<dbReference type="AlphaFoldDB" id="A0A317CB63"/>
<evidence type="ECO:0000259" key="4">
    <source>
        <dbReference type="SMART" id="SM00796"/>
    </source>
</evidence>
<reference evidence="5 6" key="1">
    <citation type="submission" date="2018-05" db="EMBL/GenBank/DDBJ databases">
        <title>Leucothrix arctica sp. nov., isolated from Arctic seawater.</title>
        <authorList>
            <person name="Choi A."/>
            <person name="Baek K."/>
        </authorList>
    </citation>
    <scope>NUCLEOTIDE SEQUENCE [LARGE SCALE GENOMIC DNA]</scope>
    <source>
        <strain evidence="5 6">JCM 18388</strain>
    </source>
</reference>
<keyword evidence="1" id="KW-0547">Nucleotide-binding</keyword>
<dbReference type="OrthoDB" id="9778567at2"/>
<keyword evidence="6" id="KW-1185">Reference proteome</keyword>
<dbReference type="Pfam" id="PF02682">
    <property type="entry name" value="CT_C_D"/>
    <property type="match status" value="1"/>
</dbReference>
<dbReference type="Proteomes" id="UP000245539">
    <property type="component" value="Unassembled WGS sequence"/>
</dbReference>
<evidence type="ECO:0000256" key="3">
    <source>
        <dbReference type="ARBA" id="ARBA00022840"/>
    </source>
</evidence>
<dbReference type="InterPro" id="IPR010016">
    <property type="entry name" value="PxpB"/>
</dbReference>
<dbReference type="SMART" id="SM00796">
    <property type="entry name" value="AHS1"/>
    <property type="match status" value="1"/>
</dbReference>
<dbReference type="RefSeq" id="WP_109838355.1">
    <property type="nucleotide sequence ID" value="NZ_QGKM01000043.1"/>
</dbReference>
<dbReference type="EMBL" id="QGKM01000043">
    <property type="protein sequence ID" value="PWQ95599.1"/>
    <property type="molecule type" value="Genomic_DNA"/>
</dbReference>
<evidence type="ECO:0000256" key="1">
    <source>
        <dbReference type="ARBA" id="ARBA00022741"/>
    </source>
</evidence>
<dbReference type="PANTHER" id="PTHR34698:SF2">
    <property type="entry name" value="5-OXOPROLINASE SUBUNIT B"/>
    <property type="match status" value="1"/>
</dbReference>
<organism evidence="5 6">
    <name type="scientific">Leucothrix pacifica</name>
    <dbReference type="NCBI Taxonomy" id="1247513"/>
    <lineage>
        <taxon>Bacteria</taxon>
        <taxon>Pseudomonadati</taxon>
        <taxon>Pseudomonadota</taxon>
        <taxon>Gammaproteobacteria</taxon>
        <taxon>Thiotrichales</taxon>
        <taxon>Thiotrichaceae</taxon>
        <taxon>Leucothrix</taxon>
    </lineage>
</organism>
<keyword evidence="2 5" id="KW-0378">Hydrolase</keyword>
<dbReference type="GO" id="GO:0005524">
    <property type="term" value="F:ATP binding"/>
    <property type="evidence" value="ECO:0007669"/>
    <property type="project" value="UniProtKB-KW"/>
</dbReference>
<dbReference type="InterPro" id="IPR029000">
    <property type="entry name" value="Cyclophilin-like_dom_sf"/>
</dbReference>
<keyword evidence="3" id="KW-0067">ATP-binding</keyword>
<name>A0A317CB63_9GAMM</name>
<evidence type="ECO:0000256" key="2">
    <source>
        <dbReference type="ARBA" id="ARBA00022801"/>
    </source>
</evidence>
<accession>A0A317CB63</accession>